<dbReference type="RefSeq" id="WP_346822348.1">
    <property type="nucleotide sequence ID" value="NZ_JBDKWZ010000009.1"/>
</dbReference>
<dbReference type="Proteomes" id="UP001403385">
    <property type="component" value="Unassembled WGS sequence"/>
</dbReference>
<sequence length="125" mass="14372">MSKKLIHITLTLLVLIGTVGLPIQKHFCGELLQEVGLLPQSSSCCDMEDMDSDCCHNQVETLQIDDYHKVKFDLYFANVLCVLPSIRPFLVDLLPIESFENTDWVFYDPPLYAHDLPVWVQSFRL</sequence>
<comment type="caution">
    <text evidence="1">The sequence shown here is derived from an EMBL/GenBank/DDBJ whole genome shotgun (WGS) entry which is preliminary data.</text>
</comment>
<dbReference type="InterPro" id="IPR058512">
    <property type="entry name" value="DUF8199"/>
</dbReference>
<dbReference type="InterPro" id="IPR058060">
    <property type="entry name" value="HYC_CC_PP"/>
</dbReference>
<evidence type="ECO:0000313" key="2">
    <source>
        <dbReference type="Proteomes" id="UP001403385"/>
    </source>
</evidence>
<protein>
    <submittedName>
        <fullName evidence="1">Uncharacterized protein</fullName>
    </submittedName>
</protein>
<dbReference type="Pfam" id="PF26622">
    <property type="entry name" value="DUF8199"/>
    <property type="match status" value="1"/>
</dbReference>
<evidence type="ECO:0000313" key="1">
    <source>
        <dbReference type="EMBL" id="MEN7549569.1"/>
    </source>
</evidence>
<name>A0AAW9RXF8_9BACT</name>
<dbReference type="NCBIfam" id="NF047658">
    <property type="entry name" value="HYC_CC_PP"/>
    <property type="match status" value="1"/>
</dbReference>
<dbReference type="AlphaFoldDB" id="A0AAW9RXF8"/>
<proteinExistence type="predicted"/>
<keyword evidence="2" id="KW-1185">Reference proteome</keyword>
<reference evidence="1 2" key="1">
    <citation type="submission" date="2024-04" db="EMBL/GenBank/DDBJ databases">
        <title>Novel genus in family Flammeovirgaceae.</title>
        <authorList>
            <person name="Nguyen T.H."/>
            <person name="Vuong T.Q."/>
            <person name="Le H."/>
            <person name="Kim S.-G."/>
        </authorList>
    </citation>
    <scope>NUCLEOTIDE SEQUENCE [LARGE SCALE GENOMIC DNA]</scope>
    <source>
        <strain evidence="1 2">JCM 23209</strain>
    </source>
</reference>
<accession>A0AAW9RXF8</accession>
<dbReference type="EMBL" id="JBDKWZ010000009">
    <property type="protein sequence ID" value="MEN7549569.1"/>
    <property type="molecule type" value="Genomic_DNA"/>
</dbReference>
<gene>
    <name evidence="1" type="ORF">AAG747_16720</name>
</gene>
<organism evidence="1 2">
    <name type="scientific">Rapidithrix thailandica</name>
    <dbReference type="NCBI Taxonomy" id="413964"/>
    <lineage>
        <taxon>Bacteria</taxon>
        <taxon>Pseudomonadati</taxon>
        <taxon>Bacteroidota</taxon>
        <taxon>Cytophagia</taxon>
        <taxon>Cytophagales</taxon>
        <taxon>Flammeovirgaceae</taxon>
        <taxon>Rapidithrix</taxon>
    </lineage>
</organism>